<feature type="domain" description="HD-GYP" evidence="1">
    <location>
        <begin position="34"/>
        <end position="227"/>
    </location>
</feature>
<organism evidence="2 3">
    <name type="scientific">Paenibacillus cremeus</name>
    <dbReference type="NCBI Taxonomy" id="2163881"/>
    <lineage>
        <taxon>Bacteria</taxon>
        <taxon>Bacillati</taxon>
        <taxon>Bacillota</taxon>
        <taxon>Bacilli</taxon>
        <taxon>Bacillales</taxon>
        <taxon>Paenibacillaceae</taxon>
        <taxon>Paenibacillus</taxon>
    </lineage>
</organism>
<dbReference type="PANTHER" id="PTHR43155">
    <property type="entry name" value="CYCLIC DI-GMP PHOSPHODIESTERASE PA4108-RELATED"/>
    <property type="match status" value="1"/>
</dbReference>
<dbReference type="Pfam" id="PF13487">
    <property type="entry name" value="HD_5"/>
    <property type="match status" value="1"/>
</dbReference>
<evidence type="ECO:0000259" key="1">
    <source>
        <dbReference type="PROSITE" id="PS51832"/>
    </source>
</evidence>
<dbReference type="OrthoDB" id="9759601at2"/>
<dbReference type="CDD" id="cd00077">
    <property type="entry name" value="HDc"/>
    <property type="match status" value="1"/>
</dbReference>
<dbReference type="EMBL" id="VNJI01000042">
    <property type="protein sequence ID" value="TVY07163.1"/>
    <property type="molecule type" value="Genomic_DNA"/>
</dbReference>
<dbReference type="InterPro" id="IPR003607">
    <property type="entry name" value="HD/PDEase_dom"/>
</dbReference>
<gene>
    <name evidence="2" type="ORF">FPZ49_25630</name>
</gene>
<dbReference type="Gene3D" id="1.10.3210.10">
    <property type="entry name" value="Hypothetical protein af1432"/>
    <property type="match status" value="1"/>
</dbReference>
<name>A0A559K503_9BACL</name>
<keyword evidence="3" id="KW-1185">Reference proteome</keyword>
<proteinExistence type="predicted"/>
<protein>
    <submittedName>
        <fullName evidence="2">HD domain-containing protein</fullName>
    </submittedName>
</protein>
<comment type="caution">
    <text evidence="2">The sequence shown here is derived from an EMBL/GenBank/DDBJ whole genome shotgun (WGS) entry which is preliminary data.</text>
</comment>
<dbReference type="AlphaFoldDB" id="A0A559K503"/>
<evidence type="ECO:0000313" key="3">
    <source>
        <dbReference type="Proteomes" id="UP000317036"/>
    </source>
</evidence>
<dbReference type="InterPro" id="IPR037522">
    <property type="entry name" value="HD_GYP_dom"/>
</dbReference>
<dbReference type="PANTHER" id="PTHR43155:SF2">
    <property type="entry name" value="CYCLIC DI-GMP PHOSPHODIESTERASE PA4108"/>
    <property type="match status" value="1"/>
</dbReference>
<dbReference type="PROSITE" id="PS51832">
    <property type="entry name" value="HD_GYP"/>
    <property type="match status" value="1"/>
</dbReference>
<sequence length="236" mass="27326">MLQNIFCIFARRRHMDDVLLDSQSLFLQLFSKYKGDQEWEKGRALFVSMNCRDPATANHSVVVAFIAYHLTINICLTSCHAERMFLAGLLHDIGKLSMPDYILKSSYRLNIEERTLVVEHVKVGHDVLKQLDFGSDILQFCYSHHERLDGSGYPHGTTNQSEIGCIAAISDIYSALRLPRSYRSNCLSDKEIIEFLLQQDDQFNRNYTYILKSFLNKRSEIPKERKALIGNSNRRR</sequence>
<reference evidence="2 3" key="1">
    <citation type="submission" date="2019-07" db="EMBL/GenBank/DDBJ databases">
        <authorList>
            <person name="Kim J."/>
        </authorList>
    </citation>
    <scope>NUCLEOTIDE SEQUENCE [LARGE SCALE GENOMIC DNA]</scope>
    <source>
        <strain evidence="2 3">JC52</strain>
    </source>
</reference>
<evidence type="ECO:0000313" key="2">
    <source>
        <dbReference type="EMBL" id="TVY07163.1"/>
    </source>
</evidence>
<accession>A0A559K503</accession>
<dbReference type="SMART" id="SM00471">
    <property type="entry name" value="HDc"/>
    <property type="match status" value="1"/>
</dbReference>
<dbReference type="SUPFAM" id="SSF109604">
    <property type="entry name" value="HD-domain/PDEase-like"/>
    <property type="match status" value="1"/>
</dbReference>
<dbReference type="Proteomes" id="UP000317036">
    <property type="component" value="Unassembled WGS sequence"/>
</dbReference>
<dbReference type="InterPro" id="IPR006675">
    <property type="entry name" value="HDIG_dom"/>
</dbReference>
<dbReference type="NCBIfam" id="TIGR00277">
    <property type="entry name" value="HDIG"/>
    <property type="match status" value="1"/>
</dbReference>